<dbReference type="Gene3D" id="3.40.1190.20">
    <property type="match status" value="1"/>
</dbReference>
<dbReference type="CDD" id="cd01167">
    <property type="entry name" value="bac_FRK"/>
    <property type="match status" value="1"/>
</dbReference>
<dbReference type="InterPro" id="IPR050306">
    <property type="entry name" value="PfkB_Carbo_kinase"/>
</dbReference>
<dbReference type="Proteomes" id="UP001205609">
    <property type="component" value="Unassembled WGS sequence"/>
</dbReference>
<dbReference type="Pfam" id="PF00294">
    <property type="entry name" value="PfkB"/>
    <property type="match status" value="1"/>
</dbReference>
<keyword evidence="6" id="KW-1185">Reference proteome</keyword>
<dbReference type="PROSITE" id="PS00584">
    <property type="entry name" value="PFKB_KINASES_2"/>
    <property type="match status" value="1"/>
</dbReference>
<keyword evidence="2" id="KW-0808">Transferase</keyword>
<dbReference type="InterPro" id="IPR002173">
    <property type="entry name" value="Carboh/pur_kinase_PfkB_CS"/>
</dbReference>
<dbReference type="RefSeq" id="WP_259200572.1">
    <property type="nucleotide sequence ID" value="NZ_JANUXY010000008.1"/>
</dbReference>
<evidence type="ECO:0000256" key="2">
    <source>
        <dbReference type="ARBA" id="ARBA00022679"/>
    </source>
</evidence>
<proteinExistence type="inferred from homology"/>
<dbReference type="EMBL" id="JANUXY010000008">
    <property type="protein sequence ID" value="MCS4486961.1"/>
    <property type="molecule type" value="Genomic_DNA"/>
</dbReference>
<dbReference type="SUPFAM" id="SSF53613">
    <property type="entry name" value="Ribokinase-like"/>
    <property type="match status" value="1"/>
</dbReference>
<evidence type="ECO:0000256" key="1">
    <source>
        <dbReference type="ARBA" id="ARBA00010688"/>
    </source>
</evidence>
<feature type="domain" description="Carbohydrate kinase PfkB" evidence="4">
    <location>
        <begin position="7"/>
        <end position="311"/>
    </location>
</feature>
<reference evidence="5 6" key="1">
    <citation type="journal article" date="2023" name="Int. J. Syst. Evol. Microbiol.">
        <title>Streptococcus sciuri sp. nov., Staphylococcus marylandisciuri sp. nov. and Staphylococcus americanisciuri sp. nov., isolated from faeces of eastern grey squirrel (Sciurus carolinensis).</title>
        <authorList>
            <person name="Volokhov D.V."/>
            <person name="Zagorodnyaya T.A."/>
            <person name="Furtak V.A."/>
            <person name="Nattanmai G."/>
            <person name="Randall L."/>
            <person name="Jose S."/>
            <person name="Gao Y."/>
            <person name="Eisenberg T."/>
            <person name="Delmonte P."/>
            <person name="Blom J."/>
            <person name="Mitchell K.K."/>
        </authorList>
    </citation>
    <scope>NUCLEOTIDE SEQUENCE [LARGE SCALE GENOMIC DNA]</scope>
    <source>
        <strain evidence="5 6">GRT3</strain>
    </source>
</reference>
<comment type="caution">
    <text evidence="5">The sequence shown here is derived from an EMBL/GenBank/DDBJ whole genome shotgun (WGS) entry which is preliminary data.</text>
</comment>
<comment type="similarity">
    <text evidence="1">Belongs to the carbohydrate kinase PfkB family.</text>
</comment>
<dbReference type="PANTHER" id="PTHR43085">
    <property type="entry name" value="HEXOKINASE FAMILY MEMBER"/>
    <property type="match status" value="1"/>
</dbReference>
<protein>
    <submittedName>
        <fullName evidence="5">Carbohydrate kinase</fullName>
    </submittedName>
</protein>
<gene>
    <name evidence="5" type="ORF">NXS11_08630</name>
</gene>
<keyword evidence="3 5" id="KW-0418">Kinase</keyword>
<organism evidence="5 6">
    <name type="scientific">Staphylococcus americanisciuri</name>
    <dbReference type="NCBI Taxonomy" id="2973940"/>
    <lineage>
        <taxon>Bacteria</taxon>
        <taxon>Bacillati</taxon>
        <taxon>Bacillota</taxon>
        <taxon>Bacilli</taxon>
        <taxon>Bacillales</taxon>
        <taxon>Staphylococcaceae</taxon>
        <taxon>Staphylococcus</taxon>
    </lineage>
</organism>
<evidence type="ECO:0000313" key="5">
    <source>
        <dbReference type="EMBL" id="MCS4486961.1"/>
    </source>
</evidence>
<dbReference type="PANTHER" id="PTHR43085:SF54">
    <property type="entry name" value="PUTATIVE-RELATED"/>
    <property type="match status" value="1"/>
</dbReference>
<evidence type="ECO:0000313" key="6">
    <source>
        <dbReference type="Proteomes" id="UP001205609"/>
    </source>
</evidence>
<evidence type="ECO:0000259" key="4">
    <source>
        <dbReference type="Pfam" id="PF00294"/>
    </source>
</evidence>
<dbReference type="InterPro" id="IPR029056">
    <property type="entry name" value="Ribokinase-like"/>
</dbReference>
<dbReference type="GO" id="GO:0016301">
    <property type="term" value="F:kinase activity"/>
    <property type="evidence" value="ECO:0007669"/>
    <property type="project" value="UniProtKB-KW"/>
</dbReference>
<accession>A0ABT2F3B8</accession>
<sequence>MPNAFYAIGEALIDFIPTERDQLLKDVNGFMPQVGGAPCNVAAAVQKLTGRSHLVTQLGQDAFGDRIVETLAELGVNTQWIERTTAANTALAFVSLTASGERDFSFYRKPSADMLYDSAHIQRLPLASGDMIHFCSVALVDSPMKEAHEALLAKAHEVGATVVFDPNVRLPLWDDYQAYQQTIQAFIPHADIVKVSDEELGFITQIEEEQQALQSLFQGRVKAVIYTQGGDGASLIFADGTTYTACPTAVDVVDTTGAGDAFIGAVIAELMQSVEPIETLKKEGQAILTFANQVAGHVVQQYGALTSLPTREILDNNV</sequence>
<evidence type="ECO:0000256" key="3">
    <source>
        <dbReference type="ARBA" id="ARBA00022777"/>
    </source>
</evidence>
<name>A0ABT2F3B8_9STAP</name>
<dbReference type="InterPro" id="IPR011611">
    <property type="entry name" value="PfkB_dom"/>
</dbReference>